<name>A0A1B6MA63_9HEMI</name>
<keyword evidence="2" id="KW-0812">Transmembrane</keyword>
<keyword evidence="2" id="KW-1133">Transmembrane helix</keyword>
<evidence type="ECO:0000313" key="4">
    <source>
        <dbReference type="EMBL" id="JAT32811.1"/>
    </source>
</evidence>
<dbReference type="EMBL" id="GEBQ01024611">
    <property type="protein sequence ID" value="JAT15366.1"/>
    <property type="molecule type" value="Transcribed_RNA"/>
</dbReference>
<evidence type="ECO:0000313" key="3">
    <source>
        <dbReference type="EMBL" id="JAT15366.1"/>
    </source>
</evidence>
<evidence type="ECO:0000256" key="1">
    <source>
        <dbReference type="SAM" id="MobiDB-lite"/>
    </source>
</evidence>
<dbReference type="AlphaFoldDB" id="A0A1B6MA63"/>
<sequence>MVPCQPRQLVILSLPFAALVAFFWYKRRKSLSRSDPGGTAPADTLKPVDSQAAFDNPAAETVLAVEKKDVVCNGAFFPIEEEPTVVRIVCKDSKSQQNFLGDSEDCSVPTAVIKDEKDFEDILTVEKKNVCNGSALPVAEEPEVVDVVCKDSESQPSSPEYFDSCRVFHSTVIEDEKDEDLGRDFSVRSNEVVKTFKGFSEEQDVQLIEQQIKQSYIEDKIVKEDKVEKFDIPKEEQSTVENIALKAVIDIELESKTSKENYSVEQIVKSDLVKDNLSAIVISADSEDVSPETSVDTGLGSQELSVTEVEEPETSMALGQKTEETQNAESATVGLERKLATLGLDTQTPAQRSERDSANHSPAEVM</sequence>
<dbReference type="EMBL" id="GEBQ01007166">
    <property type="protein sequence ID" value="JAT32811.1"/>
    <property type="molecule type" value="Transcribed_RNA"/>
</dbReference>
<protein>
    <submittedName>
        <fullName evidence="4">Uncharacterized protein</fullName>
    </submittedName>
</protein>
<feature type="region of interest" description="Disordered" evidence="1">
    <location>
        <begin position="286"/>
        <end position="366"/>
    </location>
</feature>
<proteinExistence type="predicted"/>
<evidence type="ECO:0000256" key="2">
    <source>
        <dbReference type="SAM" id="Phobius"/>
    </source>
</evidence>
<feature type="transmembrane region" description="Helical" evidence="2">
    <location>
        <begin position="6"/>
        <end position="25"/>
    </location>
</feature>
<feature type="compositionally biased region" description="Polar residues" evidence="1">
    <location>
        <begin position="291"/>
        <end position="305"/>
    </location>
</feature>
<keyword evidence="2" id="KW-0472">Membrane</keyword>
<organism evidence="4">
    <name type="scientific">Graphocephala atropunctata</name>
    <dbReference type="NCBI Taxonomy" id="36148"/>
    <lineage>
        <taxon>Eukaryota</taxon>
        <taxon>Metazoa</taxon>
        <taxon>Ecdysozoa</taxon>
        <taxon>Arthropoda</taxon>
        <taxon>Hexapoda</taxon>
        <taxon>Insecta</taxon>
        <taxon>Pterygota</taxon>
        <taxon>Neoptera</taxon>
        <taxon>Paraneoptera</taxon>
        <taxon>Hemiptera</taxon>
        <taxon>Auchenorrhyncha</taxon>
        <taxon>Membracoidea</taxon>
        <taxon>Cicadellidae</taxon>
        <taxon>Cicadellinae</taxon>
        <taxon>Cicadellini</taxon>
        <taxon>Graphocephala</taxon>
    </lineage>
</organism>
<reference evidence="4" key="1">
    <citation type="submission" date="2015-11" db="EMBL/GenBank/DDBJ databases">
        <title>De novo transcriptome assembly of four potential Pierce s Disease insect vectors from Arizona vineyards.</title>
        <authorList>
            <person name="Tassone E.E."/>
        </authorList>
    </citation>
    <scope>NUCLEOTIDE SEQUENCE</scope>
</reference>
<accession>A0A1B6MA63</accession>
<feature type="non-terminal residue" evidence="4">
    <location>
        <position position="366"/>
    </location>
</feature>
<gene>
    <name evidence="4" type="ORF">g.40425</name>
    <name evidence="3" type="ORF">g.40426</name>
</gene>